<dbReference type="OrthoDB" id="9807278at2"/>
<comment type="caution">
    <text evidence="9">The sequence shown here is derived from an EMBL/GenBank/DDBJ whole genome shotgun (WGS) entry which is preliminary data.</text>
</comment>
<keyword evidence="6" id="KW-0443">Lipid metabolism</keyword>
<dbReference type="AlphaFoldDB" id="A0A4V1M6W8"/>
<keyword evidence="2" id="KW-0444">Lipid biosynthesis</keyword>
<evidence type="ECO:0000256" key="1">
    <source>
        <dbReference type="ARBA" id="ARBA00022490"/>
    </source>
</evidence>
<evidence type="ECO:0000256" key="4">
    <source>
        <dbReference type="ARBA" id="ARBA00022679"/>
    </source>
</evidence>
<dbReference type="Gene3D" id="2.160.10.10">
    <property type="entry name" value="Hexapeptide repeat proteins"/>
    <property type="match status" value="1"/>
</dbReference>
<keyword evidence="3" id="KW-0441">Lipid A biosynthesis</keyword>
<accession>A0A4V1M6W8</accession>
<dbReference type="Proteomes" id="UP000290218">
    <property type="component" value="Unassembled WGS sequence"/>
</dbReference>
<dbReference type="NCBIfam" id="TIGR01852">
    <property type="entry name" value="lipid_A_lpxA"/>
    <property type="match status" value="1"/>
</dbReference>
<proteinExistence type="predicted"/>
<gene>
    <name evidence="9" type="ORF">ESB00_13570</name>
</gene>
<dbReference type="Pfam" id="PF13720">
    <property type="entry name" value="Acetyltransf_11"/>
    <property type="match status" value="1"/>
</dbReference>
<dbReference type="EMBL" id="SDHX01000001">
    <property type="protein sequence ID" value="RXK56849.1"/>
    <property type="molecule type" value="Genomic_DNA"/>
</dbReference>
<dbReference type="PIRSF" id="PIRSF000456">
    <property type="entry name" value="UDP-GlcNAc_acltr"/>
    <property type="match status" value="1"/>
</dbReference>
<keyword evidence="5" id="KW-0677">Repeat</keyword>
<dbReference type="NCBIfam" id="NF003657">
    <property type="entry name" value="PRK05289.1"/>
    <property type="match status" value="1"/>
</dbReference>
<feature type="domain" description="UDP N-acetylglucosamine O-acyltransferase C-terminal" evidence="8">
    <location>
        <begin position="176"/>
        <end position="258"/>
    </location>
</feature>
<protein>
    <submittedName>
        <fullName evidence="9">Acyl-ACP--UDP-N-acetylglucosamine O-acyltransferase</fullName>
        <ecNumber evidence="9">2.3.1.129</ecNumber>
    </submittedName>
</protein>
<organism evidence="9 10">
    <name type="scientific">Oleiharenicola lentus</name>
    <dbReference type="NCBI Taxonomy" id="2508720"/>
    <lineage>
        <taxon>Bacteria</taxon>
        <taxon>Pseudomonadati</taxon>
        <taxon>Verrucomicrobiota</taxon>
        <taxon>Opitutia</taxon>
        <taxon>Opitutales</taxon>
        <taxon>Opitutaceae</taxon>
        <taxon>Oleiharenicola</taxon>
    </lineage>
</organism>
<dbReference type="InterPro" id="IPR011004">
    <property type="entry name" value="Trimer_LpxA-like_sf"/>
</dbReference>
<evidence type="ECO:0000313" key="10">
    <source>
        <dbReference type="Proteomes" id="UP000290218"/>
    </source>
</evidence>
<evidence type="ECO:0000256" key="7">
    <source>
        <dbReference type="ARBA" id="ARBA00023315"/>
    </source>
</evidence>
<dbReference type="PANTHER" id="PTHR43480">
    <property type="entry name" value="ACYL-[ACYL-CARRIER-PROTEIN]--UDP-N-ACETYLGLUCOSAMINE O-ACYLTRANSFERASE"/>
    <property type="match status" value="1"/>
</dbReference>
<evidence type="ECO:0000313" key="9">
    <source>
        <dbReference type="EMBL" id="RXK56849.1"/>
    </source>
</evidence>
<keyword evidence="4 9" id="KW-0808">Transferase</keyword>
<evidence type="ECO:0000256" key="6">
    <source>
        <dbReference type="ARBA" id="ARBA00023098"/>
    </source>
</evidence>
<reference evidence="9 10" key="1">
    <citation type="submission" date="2019-01" db="EMBL/GenBank/DDBJ databases">
        <title>Lacunisphaera sp. strain TWA-58.</title>
        <authorList>
            <person name="Chen W.-M."/>
        </authorList>
    </citation>
    <scope>NUCLEOTIDE SEQUENCE [LARGE SCALE GENOMIC DNA]</scope>
    <source>
        <strain evidence="9 10">TWA-58</strain>
    </source>
</reference>
<dbReference type="PROSITE" id="PS00101">
    <property type="entry name" value="HEXAPEP_TRANSFERASES"/>
    <property type="match status" value="1"/>
</dbReference>
<dbReference type="GO" id="GO:0008780">
    <property type="term" value="F:acyl-[acyl-carrier-protein]-UDP-N-acetylglucosamine O-acyltransferase activity"/>
    <property type="evidence" value="ECO:0007669"/>
    <property type="project" value="UniProtKB-EC"/>
</dbReference>
<keyword evidence="10" id="KW-1185">Reference proteome</keyword>
<evidence type="ECO:0000256" key="3">
    <source>
        <dbReference type="ARBA" id="ARBA00022556"/>
    </source>
</evidence>
<dbReference type="InterPro" id="IPR018357">
    <property type="entry name" value="Hexapep_transf_CS"/>
</dbReference>
<evidence type="ECO:0000256" key="5">
    <source>
        <dbReference type="ARBA" id="ARBA00022737"/>
    </source>
</evidence>
<dbReference type="InterPro" id="IPR037157">
    <property type="entry name" value="Acetyltransf_C_sf"/>
</dbReference>
<dbReference type="CDD" id="cd03351">
    <property type="entry name" value="LbH_UDP-GlcNAc_AT"/>
    <property type="match status" value="1"/>
</dbReference>
<dbReference type="InterPro" id="IPR029098">
    <property type="entry name" value="Acetyltransf_C"/>
</dbReference>
<dbReference type="PANTHER" id="PTHR43480:SF1">
    <property type="entry name" value="ACYL-[ACYL-CARRIER-PROTEIN]--UDP-N-ACETYLGLUCOSAMINE O-ACYLTRANSFERASE, MITOCHONDRIAL-RELATED"/>
    <property type="match status" value="1"/>
</dbReference>
<dbReference type="GO" id="GO:0016020">
    <property type="term" value="C:membrane"/>
    <property type="evidence" value="ECO:0007669"/>
    <property type="project" value="GOC"/>
</dbReference>
<dbReference type="GO" id="GO:0009245">
    <property type="term" value="P:lipid A biosynthetic process"/>
    <property type="evidence" value="ECO:0007669"/>
    <property type="project" value="UniProtKB-KW"/>
</dbReference>
<dbReference type="RefSeq" id="WP_129048214.1">
    <property type="nucleotide sequence ID" value="NZ_SDHX01000001.1"/>
</dbReference>
<evidence type="ECO:0000256" key="2">
    <source>
        <dbReference type="ARBA" id="ARBA00022516"/>
    </source>
</evidence>
<dbReference type="Gene3D" id="1.20.1180.10">
    <property type="entry name" value="Udp N-acetylglucosamine O-acyltransferase, C-terminal domain"/>
    <property type="match status" value="1"/>
</dbReference>
<keyword evidence="1" id="KW-0963">Cytoplasm</keyword>
<evidence type="ECO:0000259" key="8">
    <source>
        <dbReference type="Pfam" id="PF13720"/>
    </source>
</evidence>
<dbReference type="InterPro" id="IPR010137">
    <property type="entry name" value="Lipid_A_LpxA"/>
</dbReference>
<name>A0A4V1M6W8_9BACT</name>
<dbReference type="EC" id="2.3.1.129" evidence="9"/>
<sequence length="261" mass="28276">MARQIHPTAIIEPGAQLGEDVVVGAYAFVGNLATIGTGTTLHHHANVEGRTTIGAQCEIFPFACVGTKTHDLKYKGGEPGLVVGDRNVFREYVSVHGATNEGDFTRMGNDNVMLAYSHIAHDCIVGNHLVMSAQTALAGHVVAEDHINIGWGSGVHQFCRVGSHAMIGAMSKVVQDVPPYIIADGNAAIARSINKVGLERNGFTPEQLEAIKQAFRLFYRSGYNRTQAFEHMRTHKLAGTPEFQHFLDFVTRSERGVVAGK</sequence>
<dbReference type="SUPFAM" id="SSF51161">
    <property type="entry name" value="Trimeric LpxA-like enzymes"/>
    <property type="match status" value="1"/>
</dbReference>
<keyword evidence="7 9" id="KW-0012">Acyltransferase</keyword>